<keyword evidence="5" id="KW-0235">DNA replication</keyword>
<keyword evidence="4" id="KW-0963">Cytoplasm</keyword>
<evidence type="ECO:0000259" key="9">
    <source>
        <dbReference type="Pfam" id="PF02463"/>
    </source>
</evidence>
<organism evidence="10 11">
    <name type="scientific">Aerophobetes bacterium</name>
    <dbReference type="NCBI Taxonomy" id="2030807"/>
    <lineage>
        <taxon>Bacteria</taxon>
        <taxon>Candidatus Aerophobota</taxon>
    </lineage>
</organism>
<name>A0A497E420_UNCAE</name>
<evidence type="ECO:0000256" key="8">
    <source>
        <dbReference type="ARBA" id="ARBA00023125"/>
    </source>
</evidence>
<dbReference type="HAMAP" id="MF_00365">
    <property type="entry name" value="RecF"/>
    <property type="match status" value="1"/>
</dbReference>
<dbReference type="InterPro" id="IPR018078">
    <property type="entry name" value="DNA-binding_RecF_CS"/>
</dbReference>
<gene>
    <name evidence="10" type="ORF">DRJ00_04805</name>
</gene>
<dbReference type="Pfam" id="PF02463">
    <property type="entry name" value="SMC_N"/>
    <property type="match status" value="1"/>
</dbReference>
<evidence type="ECO:0000256" key="4">
    <source>
        <dbReference type="ARBA" id="ARBA00022490"/>
    </source>
</evidence>
<dbReference type="InterPro" id="IPR027417">
    <property type="entry name" value="P-loop_NTPase"/>
</dbReference>
<dbReference type="Gene3D" id="3.40.50.300">
    <property type="entry name" value="P-loop containing nucleotide triphosphate hydrolases"/>
    <property type="match status" value="1"/>
</dbReference>
<evidence type="ECO:0000256" key="1">
    <source>
        <dbReference type="ARBA" id="ARBA00004496"/>
    </source>
</evidence>
<dbReference type="GO" id="GO:0006302">
    <property type="term" value="P:double-strand break repair"/>
    <property type="evidence" value="ECO:0007669"/>
    <property type="project" value="TreeGrafter"/>
</dbReference>
<dbReference type="GO" id="GO:0003697">
    <property type="term" value="F:single-stranded DNA binding"/>
    <property type="evidence" value="ECO:0007669"/>
    <property type="project" value="InterPro"/>
</dbReference>
<dbReference type="GO" id="GO:0000731">
    <property type="term" value="P:DNA synthesis involved in DNA repair"/>
    <property type="evidence" value="ECO:0007669"/>
    <property type="project" value="TreeGrafter"/>
</dbReference>
<dbReference type="AlphaFoldDB" id="A0A497E420"/>
<dbReference type="GO" id="GO:0006260">
    <property type="term" value="P:DNA replication"/>
    <property type="evidence" value="ECO:0007669"/>
    <property type="project" value="UniProtKB-KW"/>
</dbReference>
<keyword evidence="7" id="KW-0067">ATP-binding</keyword>
<dbReference type="Gene3D" id="1.20.1050.90">
    <property type="entry name" value="RecF/RecN/SMC, N-terminal domain"/>
    <property type="match status" value="1"/>
</dbReference>
<accession>A0A497E420</accession>
<comment type="similarity">
    <text evidence="2">Belongs to the RecF family.</text>
</comment>
<dbReference type="EMBL" id="QMPZ01000057">
    <property type="protein sequence ID" value="RLE09192.1"/>
    <property type="molecule type" value="Genomic_DNA"/>
</dbReference>
<reference evidence="10 11" key="1">
    <citation type="submission" date="2018-06" db="EMBL/GenBank/DDBJ databases">
        <title>Extensive metabolic versatility and redundancy in microbially diverse, dynamic hydrothermal sediments.</title>
        <authorList>
            <person name="Dombrowski N."/>
            <person name="Teske A."/>
            <person name="Baker B.J."/>
        </authorList>
    </citation>
    <scope>NUCLEOTIDE SEQUENCE [LARGE SCALE GENOMIC DNA]</scope>
    <source>
        <strain evidence="10">B47_G16</strain>
    </source>
</reference>
<evidence type="ECO:0000256" key="3">
    <source>
        <dbReference type="ARBA" id="ARBA00020170"/>
    </source>
</evidence>
<proteinExistence type="inferred from homology"/>
<comment type="subcellular location">
    <subcellularLocation>
        <location evidence="1">Cytoplasm</location>
    </subcellularLocation>
</comment>
<evidence type="ECO:0000313" key="11">
    <source>
        <dbReference type="Proteomes" id="UP000279422"/>
    </source>
</evidence>
<dbReference type="PROSITE" id="PS00617">
    <property type="entry name" value="RECF_1"/>
    <property type="match status" value="1"/>
</dbReference>
<dbReference type="SUPFAM" id="SSF52540">
    <property type="entry name" value="P-loop containing nucleoside triphosphate hydrolases"/>
    <property type="match status" value="1"/>
</dbReference>
<keyword evidence="8" id="KW-0238">DNA-binding</keyword>
<dbReference type="Proteomes" id="UP000279422">
    <property type="component" value="Unassembled WGS sequence"/>
</dbReference>
<feature type="non-terminal residue" evidence="10">
    <location>
        <position position="259"/>
    </location>
</feature>
<protein>
    <recommendedName>
        <fullName evidence="3">DNA replication and repair protein RecF</fullName>
    </recommendedName>
</protein>
<dbReference type="GO" id="GO:0005737">
    <property type="term" value="C:cytoplasm"/>
    <property type="evidence" value="ECO:0007669"/>
    <property type="project" value="UniProtKB-SubCell"/>
</dbReference>
<keyword evidence="6" id="KW-0547">Nucleotide-binding</keyword>
<dbReference type="NCBIfam" id="TIGR00611">
    <property type="entry name" value="recf"/>
    <property type="match status" value="1"/>
</dbReference>
<evidence type="ECO:0000256" key="6">
    <source>
        <dbReference type="ARBA" id="ARBA00022741"/>
    </source>
</evidence>
<evidence type="ECO:0000313" key="10">
    <source>
        <dbReference type="EMBL" id="RLE09192.1"/>
    </source>
</evidence>
<evidence type="ECO:0000256" key="2">
    <source>
        <dbReference type="ARBA" id="ARBA00008016"/>
    </source>
</evidence>
<dbReference type="InterPro" id="IPR042174">
    <property type="entry name" value="RecF_2"/>
</dbReference>
<dbReference type="GO" id="GO:0005524">
    <property type="term" value="F:ATP binding"/>
    <property type="evidence" value="ECO:0007669"/>
    <property type="project" value="UniProtKB-KW"/>
</dbReference>
<evidence type="ECO:0000256" key="7">
    <source>
        <dbReference type="ARBA" id="ARBA00022840"/>
    </source>
</evidence>
<comment type="caution">
    <text evidence="10">The sequence shown here is derived from an EMBL/GenBank/DDBJ whole genome shotgun (WGS) entry which is preliminary data.</text>
</comment>
<feature type="domain" description="RecF/RecN/SMC N-terminal" evidence="9">
    <location>
        <begin position="3"/>
        <end position="63"/>
    </location>
</feature>
<evidence type="ECO:0000256" key="5">
    <source>
        <dbReference type="ARBA" id="ARBA00022705"/>
    </source>
</evidence>
<dbReference type="PANTHER" id="PTHR32182">
    <property type="entry name" value="DNA REPLICATION AND REPAIR PROTEIN RECF"/>
    <property type="match status" value="1"/>
</dbReference>
<dbReference type="PANTHER" id="PTHR32182:SF0">
    <property type="entry name" value="DNA REPLICATION AND REPAIR PROTEIN RECF"/>
    <property type="match status" value="1"/>
</dbReference>
<dbReference type="InterPro" id="IPR003395">
    <property type="entry name" value="RecF/RecN/SMC_N"/>
</dbReference>
<dbReference type="InterPro" id="IPR001238">
    <property type="entry name" value="DNA-binding_RecF"/>
</dbReference>
<sequence>MWLKNLFLLNFRNFKRLNLEFCPYLNVFYGENGQGKTNLLEAIYCLGHGVSFRASSDRHLIRWGQTSLYLKGEGIEGDRSSIYELSLGREVPKVRKVNSHPVGLRDSSRWLWMVIFSPDDLELIKGPPSERRDFLDARLPLLNLHYPSLQSSYSRVLAQRNFLLSSRKENVDDCLESWDEQLVSLGARMVKVRLEGLKRLEHFFKEVYSRVIGRKVRIKLVYKCSFLRRPSYHPDMEYLKEAFLQELRSIRKKEIERGS</sequence>